<proteinExistence type="inferred from homology"/>
<keyword evidence="3" id="KW-1003">Cell membrane</keyword>
<keyword evidence="5 7" id="KW-1133">Transmembrane helix</keyword>
<dbReference type="Pfam" id="PF07681">
    <property type="entry name" value="DoxX"/>
    <property type="match status" value="1"/>
</dbReference>
<dbReference type="RefSeq" id="WP_132550887.1">
    <property type="nucleotide sequence ID" value="NZ_SMAA01000016.1"/>
</dbReference>
<dbReference type="PANTHER" id="PTHR33452:SF1">
    <property type="entry name" value="INNER MEMBRANE PROTEIN YPHA-RELATED"/>
    <property type="match status" value="1"/>
</dbReference>
<comment type="subcellular location">
    <subcellularLocation>
        <location evidence="1">Cell membrane</location>
        <topology evidence="1">Multi-pass membrane protein</topology>
    </subcellularLocation>
</comment>
<evidence type="ECO:0000313" key="9">
    <source>
        <dbReference type="Proteomes" id="UP000295188"/>
    </source>
</evidence>
<keyword evidence="6 7" id="KW-0472">Membrane</keyword>
<name>A0A4R3K3V6_9FIRM</name>
<dbReference type="AlphaFoldDB" id="A0A4R3K3V6"/>
<accession>A0A4R3K3V6</accession>
<feature type="transmembrane region" description="Helical" evidence="7">
    <location>
        <begin position="79"/>
        <end position="100"/>
    </location>
</feature>
<evidence type="ECO:0000256" key="4">
    <source>
        <dbReference type="ARBA" id="ARBA00022692"/>
    </source>
</evidence>
<protein>
    <submittedName>
        <fullName evidence="8">Putative oxidoreductase</fullName>
    </submittedName>
</protein>
<evidence type="ECO:0000256" key="5">
    <source>
        <dbReference type="ARBA" id="ARBA00022989"/>
    </source>
</evidence>
<organism evidence="8 9">
    <name type="scientific">Pectinatus cerevisiiphilus</name>
    <dbReference type="NCBI Taxonomy" id="86956"/>
    <lineage>
        <taxon>Bacteria</taxon>
        <taxon>Bacillati</taxon>
        <taxon>Bacillota</taxon>
        <taxon>Negativicutes</taxon>
        <taxon>Selenomonadales</taxon>
        <taxon>Selenomonadaceae</taxon>
        <taxon>Pectinatus</taxon>
    </lineage>
</organism>
<evidence type="ECO:0000256" key="1">
    <source>
        <dbReference type="ARBA" id="ARBA00004651"/>
    </source>
</evidence>
<dbReference type="EMBL" id="SMAA01000016">
    <property type="protein sequence ID" value="TCS77347.1"/>
    <property type="molecule type" value="Genomic_DNA"/>
</dbReference>
<dbReference type="Proteomes" id="UP000295188">
    <property type="component" value="Unassembled WGS sequence"/>
</dbReference>
<gene>
    <name evidence="8" type="ORF">EDC37_11611</name>
</gene>
<dbReference type="GO" id="GO:0005886">
    <property type="term" value="C:plasma membrane"/>
    <property type="evidence" value="ECO:0007669"/>
    <property type="project" value="UniProtKB-SubCell"/>
</dbReference>
<dbReference type="InterPro" id="IPR051907">
    <property type="entry name" value="DoxX-like_oxidoreductase"/>
</dbReference>
<reference evidence="8 9" key="1">
    <citation type="submission" date="2019-03" db="EMBL/GenBank/DDBJ databases">
        <title>Genomic Encyclopedia of Type Strains, Phase IV (KMG-IV): sequencing the most valuable type-strain genomes for metagenomic binning, comparative biology and taxonomic classification.</title>
        <authorList>
            <person name="Goeker M."/>
        </authorList>
    </citation>
    <scope>NUCLEOTIDE SEQUENCE [LARGE SCALE GENOMIC DNA]</scope>
    <source>
        <strain evidence="8 9">DSM 20467</strain>
    </source>
</reference>
<keyword evidence="4 7" id="KW-0812">Transmembrane</keyword>
<evidence type="ECO:0000256" key="2">
    <source>
        <dbReference type="ARBA" id="ARBA00006679"/>
    </source>
</evidence>
<feature type="transmembrane region" description="Helical" evidence="7">
    <location>
        <begin position="25"/>
        <end position="45"/>
    </location>
</feature>
<dbReference type="OrthoDB" id="346004at2"/>
<evidence type="ECO:0000313" key="8">
    <source>
        <dbReference type="EMBL" id="TCS77347.1"/>
    </source>
</evidence>
<evidence type="ECO:0000256" key="7">
    <source>
        <dbReference type="SAM" id="Phobius"/>
    </source>
</evidence>
<dbReference type="InterPro" id="IPR032808">
    <property type="entry name" value="DoxX"/>
</dbReference>
<feature type="transmembrane region" description="Helical" evidence="7">
    <location>
        <begin position="52"/>
        <end position="73"/>
    </location>
</feature>
<comment type="similarity">
    <text evidence="2">Belongs to the DoxX family.</text>
</comment>
<evidence type="ECO:0000256" key="6">
    <source>
        <dbReference type="ARBA" id="ARBA00023136"/>
    </source>
</evidence>
<comment type="caution">
    <text evidence="8">The sequence shown here is derived from an EMBL/GenBank/DDBJ whole genome shotgun (WGS) entry which is preliminary data.</text>
</comment>
<keyword evidence="9" id="KW-1185">Reference proteome</keyword>
<evidence type="ECO:0000256" key="3">
    <source>
        <dbReference type="ARBA" id="ARBA00022475"/>
    </source>
</evidence>
<sequence>MGYKVFFQGMGKTEAFFASLGYPPLFAWGDITLETIIIISLILGLYVRSISLLALVILVPAMEVWIPSGIWANRGGYEFPLLWIFLQVVLAFLGSGPLSLKTLSFLDKQ</sequence>
<dbReference type="PANTHER" id="PTHR33452">
    <property type="entry name" value="OXIDOREDUCTASE CATD-RELATED"/>
    <property type="match status" value="1"/>
</dbReference>